<dbReference type="PROSITE" id="PS51257">
    <property type="entry name" value="PROKAR_LIPOPROTEIN"/>
    <property type="match status" value="1"/>
</dbReference>
<feature type="domain" description="Glycosyl hydrolase-like 10" evidence="3">
    <location>
        <begin position="46"/>
        <end position="358"/>
    </location>
</feature>
<evidence type="ECO:0000256" key="2">
    <source>
        <dbReference type="SAM" id="SignalP"/>
    </source>
</evidence>
<dbReference type="EMBL" id="BKZW01000001">
    <property type="protein sequence ID" value="GER88229.1"/>
    <property type="molecule type" value="Genomic_DNA"/>
</dbReference>
<gene>
    <name evidence="4" type="ORF">KDW_23910</name>
</gene>
<evidence type="ECO:0000313" key="4">
    <source>
        <dbReference type="EMBL" id="GER88229.1"/>
    </source>
</evidence>
<evidence type="ECO:0000313" key="5">
    <source>
        <dbReference type="Proteomes" id="UP000326912"/>
    </source>
</evidence>
<proteinExistence type="predicted"/>
<dbReference type="InterPro" id="IPR017853">
    <property type="entry name" value="GH"/>
</dbReference>
<comment type="caution">
    <text evidence="4">The sequence shown here is derived from an EMBL/GenBank/DDBJ whole genome shotgun (WGS) entry which is preliminary data.</text>
</comment>
<evidence type="ECO:0000256" key="1">
    <source>
        <dbReference type="ARBA" id="ARBA00022729"/>
    </source>
</evidence>
<name>A0A5J4KQ36_9CHLR</name>
<dbReference type="Gene3D" id="3.20.20.80">
    <property type="entry name" value="Glycosidases"/>
    <property type="match status" value="1"/>
</dbReference>
<organism evidence="4 5">
    <name type="scientific">Dictyobacter vulcani</name>
    <dbReference type="NCBI Taxonomy" id="2607529"/>
    <lineage>
        <taxon>Bacteria</taxon>
        <taxon>Bacillati</taxon>
        <taxon>Chloroflexota</taxon>
        <taxon>Ktedonobacteria</taxon>
        <taxon>Ktedonobacterales</taxon>
        <taxon>Dictyobacteraceae</taxon>
        <taxon>Dictyobacter</taxon>
    </lineage>
</organism>
<accession>A0A5J4KQ36</accession>
<feature type="chain" id="PRO_5023890374" description="Glycosyl hydrolase-like 10 domain-containing protein" evidence="2">
    <location>
        <begin position="27"/>
        <end position="403"/>
    </location>
</feature>
<evidence type="ECO:0000259" key="3">
    <source>
        <dbReference type="Pfam" id="PF02638"/>
    </source>
</evidence>
<dbReference type="InterPro" id="IPR052177">
    <property type="entry name" value="Divisome_Glycosyl_Hydrolase"/>
</dbReference>
<dbReference type="PANTHER" id="PTHR43405">
    <property type="entry name" value="GLYCOSYL HYDROLASE DIGH"/>
    <property type="match status" value="1"/>
</dbReference>
<dbReference type="Pfam" id="PF02638">
    <property type="entry name" value="GHL10"/>
    <property type="match status" value="1"/>
</dbReference>
<dbReference type="InterPro" id="IPR003790">
    <property type="entry name" value="GHL10"/>
</dbReference>
<feature type="signal peptide" evidence="2">
    <location>
        <begin position="1"/>
        <end position="26"/>
    </location>
</feature>
<dbReference type="AlphaFoldDB" id="A0A5J4KQ36"/>
<dbReference type="Proteomes" id="UP000326912">
    <property type="component" value="Unassembled WGS sequence"/>
</dbReference>
<keyword evidence="1 2" id="KW-0732">Signal</keyword>
<dbReference type="SUPFAM" id="SSF51445">
    <property type="entry name" value="(Trans)glycosidases"/>
    <property type="match status" value="1"/>
</dbReference>
<protein>
    <recommendedName>
        <fullName evidence="3">Glycosyl hydrolase-like 10 domain-containing protein</fullName>
    </recommendedName>
</protein>
<reference evidence="4 5" key="1">
    <citation type="submission" date="2019-10" db="EMBL/GenBank/DDBJ databases">
        <title>Dictyobacter vulcani sp. nov., within the class Ktedonobacteria, isolated from soil of volcanic Mt. Zao.</title>
        <authorList>
            <person name="Zheng Y."/>
            <person name="Wang C.M."/>
            <person name="Sakai Y."/>
            <person name="Abe K."/>
            <person name="Yokota A."/>
            <person name="Yabe S."/>
        </authorList>
    </citation>
    <scope>NUCLEOTIDE SEQUENCE [LARGE SCALE GENOMIC DNA]</scope>
    <source>
        <strain evidence="4 5">W12</strain>
    </source>
</reference>
<dbReference type="RefSeq" id="WP_151756156.1">
    <property type="nucleotide sequence ID" value="NZ_BKZW01000001.1"/>
</dbReference>
<dbReference type="PANTHER" id="PTHR43405:SF1">
    <property type="entry name" value="GLYCOSYL HYDROLASE DIGH"/>
    <property type="match status" value="1"/>
</dbReference>
<keyword evidence="5" id="KW-1185">Reference proteome</keyword>
<sequence length="403" mass="46443">MRGKWLCARVWLWVLVGLLVVSCAGAADSKHGTGIRLAGQVGLGREMRGVWIATVDNLDWPSRPCLAADVQRQEFRARLDEVRAMHLNTVVVQVRPMADAFYPSHYAPWSRFLTGMQGKNPGYDPLAFMLAEAHKRGLAFHAWFNPYRVANQDNVNVLVANHPARSHPDWLVHYGGQLYYNPGIPAVREFVINSILEVVRRYAIDAVHLDDYFYPYPVAGQAFPDQETYQRYGTRTFATKGDWRRDNINQFVHELSQRIKQLKPRVEFGISPFGVWRNKSAEASGSDTRAQVTDYDNLYADIRHWIRQRWLDYVVPQIYWNIGFAPADYQTLVRWWAHEVDGSPVQLYIGQAAYKVGTQPGPWSDPHQIQQQLQMNRHYPLVRGSIFFSLKDLRRHPLVLALT</sequence>